<evidence type="ECO:0000313" key="2">
    <source>
        <dbReference type="Proteomes" id="UP001185631"/>
    </source>
</evidence>
<keyword evidence="2" id="KW-1185">Reference proteome</keyword>
<accession>A0ABU3W874</accession>
<sequence>MITMTASELRDTTEDLMLLLRHIHTPWTPSREAIEVVQPTRRRSTPPVNLDAADLELRCARTLRAIVSDVTLAISGVGADTRRHSA</sequence>
<organism evidence="1 2">
    <name type="scientific">Corynebacterium curieae</name>
    <dbReference type="NCBI Taxonomy" id="2913500"/>
    <lineage>
        <taxon>Bacteria</taxon>
        <taxon>Bacillati</taxon>
        <taxon>Actinomycetota</taxon>
        <taxon>Actinomycetes</taxon>
        <taxon>Mycobacteriales</taxon>
        <taxon>Corynebacteriaceae</taxon>
        <taxon>Corynebacterium</taxon>
    </lineage>
</organism>
<evidence type="ECO:0000313" key="1">
    <source>
        <dbReference type="EMBL" id="MDV2423882.1"/>
    </source>
</evidence>
<dbReference type="Proteomes" id="UP001185631">
    <property type="component" value="Unassembled WGS sequence"/>
</dbReference>
<comment type="caution">
    <text evidence="1">The sequence shown here is derived from an EMBL/GenBank/DDBJ whole genome shotgun (WGS) entry which is preliminary data.</text>
</comment>
<dbReference type="RefSeq" id="WP_316987010.1">
    <property type="nucleotide sequence ID" value="NZ_JAVBID010000005.1"/>
</dbReference>
<reference evidence="1 2" key="1">
    <citation type="submission" date="2023-08" db="EMBL/GenBank/DDBJ databases">
        <title>Genomic characterization of the C. tuberculostearicum species complex, a ubiquitous member of the human skin microbiome.</title>
        <authorList>
            <person name="Ahmed N."/>
            <person name="Deming C."/>
            <person name="Conlan S."/>
            <person name="Segre J."/>
        </authorList>
    </citation>
    <scope>NUCLEOTIDE SEQUENCE [LARGE SCALE GENOMIC DNA]</scope>
    <source>
        <strain evidence="1 2">CTNIH19</strain>
    </source>
</reference>
<protein>
    <submittedName>
        <fullName evidence="1">Uncharacterized protein</fullName>
    </submittedName>
</protein>
<proteinExistence type="predicted"/>
<dbReference type="EMBL" id="JAVBID010000005">
    <property type="protein sequence ID" value="MDV2423882.1"/>
    <property type="molecule type" value="Genomic_DNA"/>
</dbReference>
<name>A0ABU3W874_9CORY</name>
<gene>
    <name evidence="1" type="ORF">RAE13_05585</name>
</gene>